<organism evidence="1 2">
    <name type="scientific">Methylobacterium terricola</name>
    <dbReference type="NCBI Taxonomy" id="2583531"/>
    <lineage>
        <taxon>Bacteria</taxon>
        <taxon>Pseudomonadati</taxon>
        <taxon>Pseudomonadota</taxon>
        <taxon>Alphaproteobacteria</taxon>
        <taxon>Hyphomicrobiales</taxon>
        <taxon>Methylobacteriaceae</taxon>
        <taxon>Methylobacterium</taxon>
    </lineage>
</organism>
<dbReference type="EMBL" id="VDDA01000023">
    <property type="protein sequence ID" value="TNC08449.1"/>
    <property type="molecule type" value="Genomic_DNA"/>
</dbReference>
<evidence type="ECO:0000313" key="1">
    <source>
        <dbReference type="EMBL" id="TNC08449.1"/>
    </source>
</evidence>
<comment type="caution">
    <text evidence="1">The sequence shown here is derived from an EMBL/GenBank/DDBJ whole genome shotgun (WGS) entry which is preliminary data.</text>
</comment>
<sequence>MALIDPFPDAELISLGQDLNEAWEAERLAVDEAVEGAVLRCCDIVKRIERQPATTLAGLTIKVLALSWCHDGDPLAWASLCASTTDRRLVASILTDIIAARGTA</sequence>
<accession>A0A5C4LAF1</accession>
<dbReference type="Proteomes" id="UP000305267">
    <property type="component" value="Unassembled WGS sequence"/>
</dbReference>
<gene>
    <name evidence="1" type="ORF">FF100_29365</name>
</gene>
<keyword evidence="2" id="KW-1185">Reference proteome</keyword>
<evidence type="ECO:0000313" key="2">
    <source>
        <dbReference type="Proteomes" id="UP000305267"/>
    </source>
</evidence>
<protein>
    <submittedName>
        <fullName evidence="1">Uncharacterized protein</fullName>
    </submittedName>
</protein>
<reference evidence="1 2" key="1">
    <citation type="submission" date="2019-06" db="EMBL/GenBank/DDBJ databases">
        <title>Genome of Methylobacterium sp. 17Sr1-39.</title>
        <authorList>
            <person name="Seo T."/>
        </authorList>
    </citation>
    <scope>NUCLEOTIDE SEQUENCE [LARGE SCALE GENOMIC DNA]</scope>
    <source>
        <strain evidence="1 2">17Sr1-39</strain>
    </source>
</reference>
<dbReference type="AlphaFoldDB" id="A0A5C4LAF1"/>
<name>A0A5C4LAF1_9HYPH</name>
<dbReference type="RefSeq" id="WP_139039367.1">
    <property type="nucleotide sequence ID" value="NZ_VDDA01000023.1"/>
</dbReference>
<proteinExistence type="predicted"/>